<accession>A0ABV7JK20</accession>
<keyword evidence="2" id="KW-1185">Reference proteome</keyword>
<protein>
    <submittedName>
        <fullName evidence="1">DUF4625 domain-containing protein</fullName>
    </submittedName>
</protein>
<organism evidence="1 2">
    <name type="scientific">Parapedobacter deserti</name>
    <dbReference type="NCBI Taxonomy" id="1912957"/>
    <lineage>
        <taxon>Bacteria</taxon>
        <taxon>Pseudomonadati</taxon>
        <taxon>Bacteroidota</taxon>
        <taxon>Sphingobacteriia</taxon>
        <taxon>Sphingobacteriales</taxon>
        <taxon>Sphingobacteriaceae</taxon>
        <taxon>Parapedobacter</taxon>
    </lineage>
</organism>
<dbReference type="Pfam" id="PF15418">
    <property type="entry name" value="DUF4625"/>
    <property type="match status" value="1"/>
</dbReference>
<proteinExistence type="predicted"/>
<comment type="caution">
    <text evidence="1">The sequence shown here is derived from an EMBL/GenBank/DDBJ whole genome shotgun (WGS) entry which is preliminary data.</text>
</comment>
<evidence type="ECO:0000313" key="2">
    <source>
        <dbReference type="Proteomes" id="UP001595526"/>
    </source>
</evidence>
<evidence type="ECO:0000313" key="1">
    <source>
        <dbReference type="EMBL" id="MFC3196643.1"/>
    </source>
</evidence>
<gene>
    <name evidence="1" type="ORF">ACFOET_03365</name>
</gene>
<dbReference type="Proteomes" id="UP001595526">
    <property type="component" value="Unassembled WGS sequence"/>
</dbReference>
<dbReference type="RefSeq" id="WP_379019543.1">
    <property type="nucleotide sequence ID" value="NZ_JBHRTA010000008.1"/>
</dbReference>
<dbReference type="InterPro" id="IPR027829">
    <property type="entry name" value="DUF4625"/>
</dbReference>
<reference evidence="2" key="1">
    <citation type="journal article" date="2019" name="Int. J. Syst. Evol. Microbiol.">
        <title>The Global Catalogue of Microorganisms (GCM) 10K type strain sequencing project: providing services to taxonomists for standard genome sequencing and annotation.</title>
        <authorList>
            <consortium name="The Broad Institute Genomics Platform"/>
            <consortium name="The Broad Institute Genome Sequencing Center for Infectious Disease"/>
            <person name="Wu L."/>
            <person name="Ma J."/>
        </authorList>
    </citation>
    <scope>NUCLEOTIDE SEQUENCE [LARGE SCALE GENOMIC DNA]</scope>
    <source>
        <strain evidence="2">KCTC 52416</strain>
    </source>
</reference>
<name>A0ABV7JK20_9SPHI</name>
<dbReference type="Gene3D" id="2.60.40.4140">
    <property type="match status" value="1"/>
</dbReference>
<sequence>MKRILSVLVLVSTVLSCSKDTATDTEYPEIDAAFADAFPVQCSTLQRGETFVFKARFSDNVALGSFSLDVHQNFDHHSHSTEVEECDMDPVKAPKDPFVYIQSFDIPDGLTSYEATVEIPVPEGVDSGDYHFMIRVTDRAGWQTMKGLSIKIH</sequence>
<dbReference type="EMBL" id="JBHRTA010000008">
    <property type="protein sequence ID" value="MFC3196643.1"/>
    <property type="molecule type" value="Genomic_DNA"/>
</dbReference>
<dbReference type="PROSITE" id="PS51257">
    <property type="entry name" value="PROKAR_LIPOPROTEIN"/>
    <property type="match status" value="1"/>
</dbReference>